<organism evidence="11 12">
    <name type="scientific">Ramazzottius varieornatus</name>
    <name type="common">Water bear</name>
    <name type="synonym">Tardigrade</name>
    <dbReference type="NCBI Taxonomy" id="947166"/>
    <lineage>
        <taxon>Eukaryota</taxon>
        <taxon>Metazoa</taxon>
        <taxon>Ecdysozoa</taxon>
        <taxon>Tardigrada</taxon>
        <taxon>Eutardigrada</taxon>
        <taxon>Parachela</taxon>
        <taxon>Hypsibioidea</taxon>
        <taxon>Ramazzottiidae</taxon>
        <taxon>Ramazzottius</taxon>
    </lineage>
</organism>
<dbReference type="PANTHER" id="PTHR11458">
    <property type="entry name" value="DELTA-AMINOLEVULINIC ACID DEHYDRATASE"/>
    <property type="match status" value="1"/>
</dbReference>
<sequence>MDGRVGAIKKILRDNHYGNSVSVLSYSANDAAQSCPAFGDRQAYQLPSASRGLALRATERDVQEGVDMIMVKPGLPYLDIVRLLKDKFPNHPLFVYQVSGEFAMLKSAAQTSAFDLRSAVLEILHGMRRAGADVIITYFTPELLEWMREDSVKAYL</sequence>
<evidence type="ECO:0000256" key="7">
    <source>
        <dbReference type="ARBA" id="ARBA00025861"/>
    </source>
</evidence>
<proteinExistence type="inferred from homology"/>
<dbReference type="EC" id="4.2.1.24" evidence="9"/>
<comment type="subunit">
    <text evidence="7">Homooctamer; active form. Homohexamer; low activity form.</text>
</comment>
<keyword evidence="5 9" id="KW-0627">Porphyrin biosynthesis</keyword>
<evidence type="ECO:0000256" key="8">
    <source>
        <dbReference type="ARBA" id="ARBA00047651"/>
    </source>
</evidence>
<evidence type="ECO:0000256" key="3">
    <source>
        <dbReference type="ARBA" id="ARBA00023133"/>
    </source>
</evidence>
<keyword evidence="3" id="KW-0350">Heme biosynthesis</keyword>
<dbReference type="EMBL" id="BDGG01000004">
    <property type="protein sequence ID" value="GAU97637.1"/>
    <property type="molecule type" value="Genomic_DNA"/>
</dbReference>
<evidence type="ECO:0000313" key="11">
    <source>
        <dbReference type="EMBL" id="GAU97637.1"/>
    </source>
</evidence>
<dbReference type="PRINTS" id="PR00144">
    <property type="entry name" value="DALDHYDRTASE"/>
</dbReference>
<keyword evidence="4 9" id="KW-0456">Lyase</keyword>
<dbReference type="InterPro" id="IPR001731">
    <property type="entry name" value="ALAD"/>
</dbReference>
<dbReference type="InterPro" id="IPR013785">
    <property type="entry name" value="Aldolase_TIM"/>
</dbReference>
<evidence type="ECO:0000256" key="5">
    <source>
        <dbReference type="ARBA" id="ARBA00023244"/>
    </source>
</evidence>
<comment type="catalytic activity">
    <reaction evidence="8 9">
        <text>2 5-aminolevulinate = porphobilinogen + 2 H2O + H(+)</text>
        <dbReference type="Rhea" id="RHEA:24064"/>
        <dbReference type="ChEBI" id="CHEBI:15377"/>
        <dbReference type="ChEBI" id="CHEBI:15378"/>
        <dbReference type="ChEBI" id="CHEBI:58126"/>
        <dbReference type="ChEBI" id="CHEBI:356416"/>
        <dbReference type="EC" id="4.2.1.24"/>
    </reaction>
</comment>
<protein>
    <recommendedName>
        <fullName evidence="9">Delta-aminolevulinic acid dehydratase</fullName>
        <ecNumber evidence="9">4.2.1.24</ecNumber>
    </recommendedName>
</protein>
<dbReference type="STRING" id="947166.A0A1D1VD20"/>
<keyword evidence="12" id="KW-1185">Reference proteome</keyword>
<comment type="pathway">
    <text evidence="1">Porphyrin-containing compound metabolism; protoporphyrin-IX biosynthesis; coproporphyrinogen-III from 5-aminolevulinate: step 1/4.</text>
</comment>
<name>A0A1D1VD20_RAMVA</name>
<dbReference type="OrthoDB" id="1530at2759"/>
<dbReference type="UniPathway" id="UPA00251">
    <property type="reaction ID" value="UER00318"/>
</dbReference>
<dbReference type="AlphaFoldDB" id="A0A1D1VD20"/>
<reference evidence="11 12" key="1">
    <citation type="journal article" date="2016" name="Nat. Commun.">
        <title>Extremotolerant tardigrade genome and improved radiotolerance of human cultured cells by tardigrade-unique protein.</title>
        <authorList>
            <person name="Hashimoto T."/>
            <person name="Horikawa D.D."/>
            <person name="Saito Y."/>
            <person name="Kuwahara H."/>
            <person name="Kozuka-Hata H."/>
            <person name="Shin-I T."/>
            <person name="Minakuchi Y."/>
            <person name="Ohishi K."/>
            <person name="Motoyama A."/>
            <person name="Aizu T."/>
            <person name="Enomoto A."/>
            <person name="Kondo K."/>
            <person name="Tanaka S."/>
            <person name="Hara Y."/>
            <person name="Koshikawa S."/>
            <person name="Sagara H."/>
            <person name="Miura T."/>
            <person name="Yokobori S."/>
            <person name="Miyagawa K."/>
            <person name="Suzuki Y."/>
            <person name="Kubo T."/>
            <person name="Oyama M."/>
            <person name="Kohara Y."/>
            <person name="Fujiyama A."/>
            <person name="Arakawa K."/>
            <person name="Katayama T."/>
            <person name="Toyoda A."/>
            <person name="Kunieda T."/>
        </authorList>
    </citation>
    <scope>NUCLEOTIDE SEQUENCE [LARGE SCALE GENOMIC DNA]</scope>
    <source>
        <strain evidence="11 12">YOKOZUNA-1</strain>
    </source>
</reference>
<gene>
    <name evidence="11" type="primary">RvY_08901-1</name>
    <name evidence="11" type="synonym">RvY_08901.1</name>
    <name evidence="11" type="ORF">RvY_08901</name>
</gene>
<evidence type="ECO:0000256" key="4">
    <source>
        <dbReference type="ARBA" id="ARBA00023239"/>
    </source>
</evidence>
<dbReference type="InterPro" id="IPR030656">
    <property type="entry name" value="ALAD_AS"/>
</dbReference>
<dbReference type="PROSITE" id="PS00169">
    <property type="entry name" value="D_ALA_DEHYDRATASE"/>
    <property type="match status" value="1"/>
</dbReference>
<dbReference type="SMART" id="SM01004">
    <property type="entry name" value="ALAD"/>
    <property type="match status" value="1"/>
</dbReference>
<dbReference type="SUPFAM" id="SSF51569">
    <property type="entry name" value="Aldolase"/>
    <property type="match status" value="1"/>
</dbReference>
<comment type="function">
    <text evidence="6">Catalyzes an early step in the biosynthesis of tetrapyrroles. Binds two molecules of 5-aminolevulinate per subunit, each at a distinct site, and catalyzes their condensation to form porphobilinogen.</text>
</comment>
<dbReference type="GO" id="GO:0008270">
    <property type="term" value="F:zinc ion binding"/>
    <property type="evidence" value="ECO:0007669"/>
    <property type="project" value="TreeGrafter"/>
</dbReference>
<evidence type="ECO:0000256" key="9">
    <source>
        <dbReference type="RuleBase" id="RU000515"/>
    </source>
</evidence>
<dbReference type="PANTHER" id="PTHR11458:SF0">
    <property type="entry name" value="DELTA-AMINOLEVULINIC ACID DEHYDRATASE"/>
    <property type="match status" value="1"/>
</dbReference>
<evidence type="ECO:0000313" key="12">
    <source>
        <dbReference type="Proteomes" id="UP000186922"/>
    </source>
</evidence>
<dbReference type="Pfam" id="PF00490">
    <property type="entry name" value="ALAD"/>
    <property type="match status" value="1"/>
</dbReference>
<dbReference type="Proteomes" id="UP000186922">
    <property type="component" value="Unassembled WGS sequence"/>
</dbReference>
<evidence type="ECO:0000256" key="6">
    <source>
        <dbReference type="ARBA" id="ARBA00025628"/>
    </source>
</evidence>
<evidence type="ECO:0000256" key="2">
    <source>
        <dbReference type="ARBA" id="ARBA00008055"/>
    </source>
</evidence>
<evidence type="ECO:0000256" key="1">
    <source>
        <dbReference type="ARBA" id="ARBA00004694"/>
    </source>
</evidence>
<dbReference type="GO" id="GO:0004655">
    <property type="term" value="F:porphobilinogen synthase activity"/>
    <property type="evidence" value="ECO:0007669"/>
    <property type="project" value="UniProtKB-EC"/>
</dbReference>
<evidence type="ECO:0000256" key="10">
    <source>
        <dbReference type="RuleBase" id="RU004161"/>
    </source>
</evidence>
<dbReference type="GO" id="GO:0006782">
    <property type="term" value="P:protoporphyrinogen IX biosynthetic process"/>
    <property type="evidence" value="ECO:0007669"/>
    <property type="project" value="UniProtKB-UniPathway"/>
</dbReference>
<accession>A0A1D1VD20</accession>
<comment type="similarity">
    <text evidence="2 10">Belongs to the ALAD family.</text>
</comment>
<dbReference type="GO" id="GO:0005829">
    <property type="term" value="C:cytosol"/>
    <property type="evidence" value="ECO:0007669"/>
    <property type="project" value="TreeGrafter"/>
</dbReference>
<comment type="caution">
    <text evidence="11">The sequence shown here is derived from an EMBL/GenBank/DDBJ whole genome shotgun (WGS) entry which is preliminary data.</text>
</comment>
<dbReference type="Gene3D" id="3.20.20.70">
    <property type="entry name" value="Aldolase class I"/>
    <property type="match status" value="1"/>
</dbReference>